<evidence type="ECO:0000256" key="7">
    <source>
        <dbReference type="ARBA" id="ARBA00023180"/>
    </source>
</evidence>
<accession>A0A5F8HIY5</accession>
<dbReference type="GO" id="GO:0016592">
    <property type="term" value="C:mediator complex"/>
    <property type="evidence" value="ECO:0000318"/>
    <property type="project" value="GO_Central"/>
</dbReference>
<dbReference type="FunCoup" id="A0A5F8HIY5">
    <property type="interactions" value="122"/>
</dbReference>
<dbReference type="PANTHER" id="PTHR15498:SF73">
    <property type="entry name" value="HEPATITIS A VIRUS CELLULAR RECEPTOR 2"/>
    <property type="match status" value="1"/>
</dbReference>
<reference evidence="13" key="2">
    <citation type="submission" date="2025-08" db="UniProtKB">
        <authorList>
            <consortium name="Ensembl"/>
        </authorList>
    </citation>
    <scope>IDENTIFICATION</scope>
</reference>
<keyword evidence="14" id="KW-1185">Reference proteome</keyword>
<evidence type="ECO:0000256" key="10">
    <source>
        <dbReference type="SAM" id="Phobius"/>
    </source>
</evidence>
<dbReference type="STRING" id="13616.ENSMODP00000059794"/>
<feature type="domain" description="Ig-like" evidence="12">
    <location>
        <begin position="19"/>
        <end position="125"/>
    </location>
</feature>
<keyword evidence="8" id="KW-0393">Immunoglobulin domain</keyword>
<dbReference type="Proteomes" id="UP000002280">
    <property type="component" value="Chromosome 1"/>
</dbReference>
<sequence length="318" mass="34869">MGLPVLFSCVLMVLFAAGPSLSAQIVTGIVGQSVTLPCDYSVQDEGGVTSMCWGRGPCPLNKCSNEIIWTDGQKVTFQYSSRYHLKENLTQGIVSLTIYNLTEEDAGKYCCRVELSGWFNDKKVTIRLKVEQASTVTALTTPASTRPMLTTLTSSASTRPMLTTLTSSASTHPVLTTTKDQKSGENDTGIATSEGYQSTNKTVILQDQLTSSNKGIYIGVGVLAGVLLVMILLVFVLKRYFNNKKKAQSLSLTFLAHGIQEDTRTTNEGGGIHVEDNVYAIEENVYTVEPENAYIIEEENPYVIETYHDKQQPPKVWP</sequence>
<dbReference type="SUPFAM" id="SSF48726">
    <property type="entry name" value="Immunoglobulin"/>
    <property type="match status" value="1"/>
</dbReference>
<dbReference type="InterPro" id="IPR007110">
    <property type="entry name" value="Ig-like_dom"/>
</dbReference>
<dbReference type="SMART" id="SM00409">
    <property type="entry name" value="IG"/>
    <property type="match status" value="1"/>
</dbReference>
<evidence type="ECO:0000256" key="6">
    <source>
        <dbReference type="ARBA" id="ARBA00023157"/>
    </source>
</evidence>
<keyword evidence="3 11" id="KW-0732">Signal</keyword>
<dbReference type="Gene3D" id="2.60.40.10">
    <property type="entry name" value="Immunoglobulins"/>
    <property type="match status" value="1"/>
</dbReference>
<name>A0A5F8HIY5_MONDO</name>
<evidence type="ECO:0000256" key="9">
    <source>
        <dbReference type="ARBA" id="ARBA00038203"/>
    </source>
</evidence>
<dbReference type="InterPro" id="IPR003599">
    <property type="entry name" value="Ig_sub"/>
</dbReference>
<dbReference type="GO" id="GO:0006357">
    <property type="term" value="P:regulation of transcription by RNA polymerase II"/>
    <property type="evidence" value="ECO:0000318"/>
    <property type="project" value="GO_Central"/>
</dbReference>
<dbReference type="Bgee" id="ENSMODG00000042386">
    <property type="expression patterns" value="Expressed in placenta and 16 other cell types or tissues"/>
</dbReference>
<evidence type="ECO:0000313" key="14">
    <source>
        <dbReference type="Proteomes" id="UP000002280"/>
    </source>
</evidence>
<comment type="subcellular location">
    <subcellularLocation>
        <location evidence="1">Membrane</location>
        <topology evidence="1">Single-pass type I membrane protein</topology>
    </subcellularLocation>
</comment>
<evidence type="ECO:0000256" key="1">
    <source>
        <dbReference type="ARBA" id="ARBA00004479"/>
    </source>
</evidence>
<reference evidence="13" key="3">
    <citation type="submission" date="2025-09" db="UniProtKB">
        <authorList>
            <consortium name="Ensembl"/>
        </authorList>
    </citation>
    <scope>IDENTIFICATION</scope>
</reference>
<evidence type="ECO:0000256" key="8">
    <source>
        <dbReference type="ARBA" id="ARBA00023319"/>
    </source>
</evidence>
<dbReference type="Ensembl" id="ENSMODT00000072275.1">
    <property type="protein sequence ID" value="ENSMODP00000059794.1"/>
    <property type="gene ID" value="ENSMODG00000042386.1"/>
</dbReference>
<feature type="chain" id="PRO_5023871964" description="Ig-like domain-containing protein" evidence="11">
    <location>
        <begin position="23"/>
        <end position="318"/>
    </location>
</feature>
<reference evidence="13 14" key="1">
    <citation type="journal article" date="2007" name="Nature">
        <title>Genome of the marsupial Monodelphis domestica reveals innovation in non-coding sequences.</title>
        <authorList>
            <person name="Mikkelsen T.S."/>
            <person name="Wakefield M.J."/>
            <person name="Aken B."/>
            <person name="Amemiya C.T."/>
            <person name="Chang J.L."/>
            <person name="Duke S."/>
            <person name="Garber M."/>
            <person name="Gentles A.J."/>
            <person name="Goodstadt L."/>
            <person name="Heger A."/>
            <person name="Jurka J."/>
            <person name="Kamal M."/>
            <person name="Mauceli E."/>
            <person name="Searle S.M."/>
            <person name="Sharpe T."/>
            <person name="Baker M.L."/>
            <person name="Batzer M.A."/>
            <person name="Benos P.V."/>
            <person name="Belov K."/>
            <person name="Clamp M."/>
            <person name="Cook A."/>
            <person name="Cuff J."/>
            <person name="Das R."/>
            <person name="Davidow L."/>
            <person name="Deakin J.E."/>
            <person name="Fazzari M.J."/>
            <person name="Glass J.L."/>
            <person name="Grabherr M."/>
            <person name="Greally J.M."/>
            <person name="Gu W."/>
            <person name="Hore T.A."/>
            <person name="Huttley G.A."/>
            <person name="Kleber M."/>
            <person name="Jirtle R.L."/>
            <person name="Koina E."/>
            <person name="Lee J.T."/>
            <person name="Mahony S."/>
            <person name="Marra M.A."/>
            <person name="Miller R.D."/>
            <person name="Nicholls R.D."/>
            <person name="Oda M."/>
            <person name="Papenfuss A.T."/>
            <person name="Parra Z.E."/>
            <person name="Pollock D.D."/>
            <person name="Ray D.A."/>
            <person name="Schein J.E."/>
            <person name="Speed T.P."/>
            <person name="Thompson K."/>
            <person name="VandeBerg J.L."/>
            <person name="Wade C.M."/>
            <person name="Walker J.A."/>
            <person name="Waters P.D."/>
            <person name="Webber C."/>
            <person name="Weidman J.R."/>
            <person name="Xie X."/>
            <person name="Zody M.C."/>
            <person name="Baldwin J."/>
            <person name="Abdouelleil A."/>
            <person name="Abdulkadir J."/>
            <person name="Abebe A."/>
            <person name="Abera B."/>
            <person name="Abreu J."/>
            <person name="Acer S.C."/>
            <person name="Aftuck L."/>
            <person name="Alexander A."/>
            <person name="An P."/>
            <person name="Anderson E."/>
            <person name="Anderson S."/>
            <person name="Arachi H."/>
            <person name="Azer M."/>
            <person name="Bachantsang P."/>
            <person name="Barry A."/>
            <person name="Bayul T."/>
            <person name="Berlin A."/>
            <person name="Bessette D."/>
            <person name="Bloom T."/>
            <person name="Bloom T."/>
            <person name="Boguslavskiy L."/>
            <person name="Bonnet C."/>
            <person name="Boukhgalter B."/>
            <person name="Bourzgui I."/>
            <person name="Brown A."/>
            <person name="Cahill P."/>
            <person name="Channer S."/>
            <person name="Cheshatsang Y."/>
            <person name="Chuda L."/>
            <person name="Citroen M."/>
            <person name="Collymore A."/>
            <person name="Cooke P."/>
            <person name="Costello M."/>
            <person name="D'Aco K."/>
            <person name="Daza R."/>
            <person name="De Haan G."/>
            <person name="DeGray S."/>
            <person name="DeMaso C."/>
            <person name="Dhargay N."/>
            <person name="Dooley K."/>
            <person name="Dooley E."/>
            <person name="Doricent M."/>
            <person name="Dorje P."/>
            <person name="Dorjee K."/>
            <person name="Dupes A."/>
            <person name="Elong R."/>
            <person name="Falk J."/>
            <person name="Farina A."/>
            <person name="Faro S."/>
            <person name="Ferguson D."/>
            <person name="Fisher S."/>
            <person name="Foley C.D."/>
            <person name="Franke A."/>
            <person name="Friedrich D."/>
            <person name="Gadbois L."/>
            <person name="Gearin G."/>
            <person name="Gearin C.R."/>
            <person name="Giannoukos G."/>
            <person name="Goode T."/>
            <person name="Graham J."/>
            <person name="Grandbois E."/>
            <person name="Grewal S."/>
            <person name="Gyaltsen K."/>
            <person name="Hafez N."/>
            <person name="Hagos B."/>
            <person name="Hall J."/>
            <person name="Henson C."/>
            <person name="Hollinger A."/>
            <person name="Honan T."/>
            <person name="Huard M.D."/>
            <person name="Hughes L."/>
            <person name="Hurhula B."/>
            <person name="Husby M.E."/>
            <person name="Kamat A."/>
            <person name="Kanga B."/>
            <person name="Kashin S."/>
            <person name="Khazanovich D."/>
            <person name="Kisner P."/>
            <person name="Lance K."/>
            <person name="Lara M."/>
            <person name="Lee W."/>
            <person name="Lennon N."/>
            <person name="Letendre F."/>
            <person name="LeVine R."/>
            <person name="Lipovsky A."/>
            <person name="Liu X."/>
            <person name="Liu J."/>
            <person name="Liu S."/>
            <person name="Lokyitsang T."/>
            <person name="Lokyitsang Y."/>
            <person name="Lubonja R."/>
            <person name="Lui A."/>
            <person name="MacDonald P."/>
            <person name="Magnisalis V."/>
            <person name="Maru K."/>
            <person name="Matthews C."/>
            <person name="McCusker W."/>
            <person name="McDonough S."/>
            <person name="Mehta T."/>
            <person name="Meldrim J."/>
            <person name="Meneus L."/>
            <person name="Mihai O."/>
            <person name="Mihalev A."/>
            <person name="Mihova T."/>
            <person name="Mittelman R."/>
            <person name="Mlenga V."/>
            <person name="Montmayeur A."/>
            <person name="Mulrain L."/>
            <person name="Navidi A."/>
            <person name="Naylor J."/>
            <person name="Negash T."/>
            <person name="Nguyen T."/>
            <person name="Nguyen N."/>
            <person name="Nicol R."/>
            <person name="Norbu C."/>
            <person name="Norbu N."/>
            <person name="Novod N."/>
            <person name="O'Neill B."/>
            <person name="Osman S."/>
            <person name="Markiewicz E."/>
            <person name="Oyono O.L."/>
            <person name="Patti C."/>
            <person name="Phunkhang P."/>
            <person name="Pierre F."/>
            <person name="Priest M."/>
            <person name="Raghuraman S."/>
            <person name="Rege F."/>
            <person name="Reyes R."/>
            <person name="Rise C."/>
            <person name="Rogov P."/>
            <person name="Ross K."/>
            <person name="Ryan E."/>
            <person name="Settipalli S."/>
            <person name="Shea T."/>
            <person name="Sherpa N."/>
            <person name="Shi L."/>
            <person name="Shih D."/>
            <person name="Sparrow T."/>
            <person name="Spaulding J."/>
            <person name="Stalker J."/>
            <person name="Stange-Thomann N."/>
            <person name="Stavropoulos S."/>
            <person name="Stone C."/>
            <person name="Strader C."/>
            <person name="Tesfaye S."/>
            <person name="Thomson T."/>
            <person name="Thoulutsang Y."/>
            <person name="Thoulutsang D."/>
            <person name="Topham K."/>
            <person name="Topping I."/>
            <person name="Tsamla T."/>
            <person name="Vassiliev H."/>
            <person name="Vo A."/>
            <person name="Wangchuk T."/>
            <person name="Wangdi T."/>
            <person name="Weiand M."/>
            <person name="Wilkinson J."/>
            <person name="Wilson A."/>
            <person name="Yadav S."/>
            <person name="Young G."/>
            <person name="Yu Q."/>
            <person name="Zembek L."/>
            <person name="Zhong D."/>
            <person name="Zimmer A."/>
            <person name="Zwirko Z."/>
            <person name="Jaffe D.B."/>
            <person name="Alvarez P."/>
            <person name="Brockman W."/>
            <person name="Butler J."/>
            <person name="Chin C."/>
            <person name="Gnerre S."/>
            <person name="MacCallum I."/>
            <person name="Graves J.A."/>
            <person name="Ponting C.P."/>
            <person name="Breen M."/>
            <person name="Samollow P.B."/>
            <person name="Lander E.S."/>
            <person name="Lindblad-Toh K."/>
        </authorList>
    </citation>
    <scope>NUCLEOTIDE SEQUENCE [LARGE SCALE GENOMIC DNA]</scope>
</reference>
<dbReference type="PANTHER" id="PTHR15498">
    <property type="entry name" value="T-CELL IMMUNOGLOBULIN AND MUCIN DOMAIN CONTAINING TIM"/>
    <property type="match status" value="1"/>
</dbReference>
<dbReference type="AlphaFoldDB" id="A0A5F8HIY5"/>
<dbReference type="GeneTree" id="ENSGT00940000161609"/>
<dbReference type="FunFam" id="2.60.40.10:FF:000774">
    <property type="entry name" value="Hepatitis A virus cellular receptor 1"/>
    <property type="match status" value="1"/>
</dbReference>
<proteinExistence type="inferred from homology"/>
<evidence type="ECO:0000256" key="2">
    <source>
        <dbReference type="ARBA" id="ARBA00022692"/>
    </source>
</evidence>
<dbReference type="InterPro" id="IPR013106">
    <property type="entry name" value="Ig_V-set"/>
</dbReference>
<organism evidence="13 14">
    <name type="scientific">Monodelphis domestica</name>
    <name type="common">Gray short-tailed opossum</name>
    <dbReference type="NCBI Taxonomy" id="13616"/>
    <lineage>
        <taxon>Eukaryota</taxon>
        <taxon>Metazoa</taxon>
        <taxon>Chordata</taxon>
        <taxon>Craniata</taxon>
        <taxon>Vertebrata</taxon>
        <taxon>Euteleostomi</taxon>
        <taxon>Mammalia</taxon>
        <taxon>Metatheria</taxon>
        <taxon>Didelphimorphia</taxon>
        <taxon>Didelphidae</taxon>
        <taxon>Monodelphis</taxon>
    </lineage>
</organism>
<gene>
    <name evidence="13" type="primary">LOC103105522</name>
</gene>
<dbReference type="PROSITE" id="PS50835">
    <property type="entry name" value="IG_LIKE"/>
    <property type="match status" value="1"/>
</dbReference>
<protein>
    <recommendedName>
        <fullName evidence="12">Ig-like domain-containing protein</fullName>
    </recommendedName>
</protein>
<keyword evidence="5 10" id="KW-0472">Membrane</keyword>
<feature type="transmembrane region" description="Helical" evidence="10">
    <location>
        <begin position="216"/>
        <end position="237"/>
    </location>
</feature>
<feature type="signal peptide" evidence="11">
    <location>
        <begin position="1"/>
        <end position="22"/>
    </location>
</feature>
<keyword evidence="6" id="KW-1015">Disulfide bond</keyword>
<dbReference type="InterPro" id="IPR013783">
    <property type="entry name" value="Ig-like_fold"/>
</dbReference>
<keyword evidence="4 10" id="KW-1133">Transmembrane helix</keyword>
<evidence type="ECO:0000256" key="5">
    <source>
        <dbReference type="ARBA" id="ARBA00023136"/>
    </source>
</evidence>
<dbReference type="InParanoid" id="A0A5F8HIY5"/>
<dbReference type="InterPro" id="IPR051669">
    <property type="entry name" value="Immune_Mod/Transcr_Coactivator"/>
</dbReference>
<evidence type="ECO:0000259" key="12">
    <source>
        <dbReference type="PROSITE" id="PS50835"/>
    </source>
</evidence>
<keyword evidence="7" id="KW-0325">Glycoprotein</keyword>
<dbReference type="InterPro" id="IPR036179">
    <property type="entry name" value="Ig-like_dom_sf"/>
</dbReference>
<evidence type="ECO:0000256" key="11">
    <source>
        <dbReference type="SAM" id="SignalP"/>
    </source>
</evidence>
<dbReference type="Pfam" id="PF07686">
    <property type="entry name" value="V-set"/>
    <property type="match status" value="1"/>
</dbReference>
<dbReference type="OMA" id="HAEENVY"/>
<evidence type="ECO:0000256" key="4">
    <source>
        <dbReference type="ARBA" id="ARBA00022989"/>
    </source>
</evidence>
<evidence type="ECO:0000313" key="13">
    <source>
        <dbReference type="Ensembl" id="ENSMODP00000059794.1"/>
    </source>
</evidence>
<keyword evidence="2 10" id="KW-0812">Transmembrane</keyword>
<dbReference type="GO" id="GO:0016020">
    <property type="term" value="C:membrane"/>
    <property type="evidence" value="ECO:0007669"/>
    <property type="project" value="UniProtKB-SubCell"/>
</dbReference>
<evidence type="ECO:0000256" key="3">
    <source>
        <dbReference type="ARBA" id="ARBA00022729"/>
    </source>
</evidence>
<comment type="similarity">
    <text evidence="9">Belongs to the immunoglobulin superfamily. TIM family.</text>
</comment>